<dbReference type="OrthoDB" id="10261556at2759"/>
<dbReference type="CDD" id="cd22289">
    <property type="entry name" value="RecQL4_SLD2_NTD"/>
    <property type="match status" value="1"/>
</dbReference>
<dbReference type="GO" id="GO:0016787">
    <property type="term" value="F:hydrolase activity"/>
    <property type="evidence" value="ECO:0007669"/>
    <property type="project" value="UniProtKB-KW"/>
</dbReference>
<keyword evidence="13" id="KW-0862">Zinc</keyword>
<feature type="compositionally biased region" description="Basic and acidic residues" evidence="14">
    <location>
        <begin position="372"/>
        <end position="388"/>
    </location>
</feature>
<dbReference type="Gene3D" id="4.10.60.10">
    <property type="entry name" value="Zinc finger, CCHC-type"/>
    <property type="match status" value="1"/>
</dbReference>
<evidence type="ECO:0000256" key="6">
    <source>
        <dbReference type="ARBA" id="ARBA00022840"/>
    </source>
</evidence>
<dbReference type="FunFam" id="3.40.50.300:FF:000772">
    <property type="entry name" value="ATP-dependent DNA helicase Q4"/>
    <property type="match status" value="1"/>
</dbReference>
<dbReference type="GO" id="GO:0009378">
    <property type="term" value="F:four-way junction helicase activity"/>
    <property type="evidence" value="ECO:0007669"/>
    <property type="project" value="TreeGrafter"/>
</dbReference>
<evidence type="ECO:0000256" key="8">
    <source>
        <dbReference type="ARBA" id="ARBA00023235"/>
    </source>
</evidence>
<dbReference type="GO" id="GO:0005737">
    <property type="term" value="C:cytoplasm"/>
    <property type="evidence" value="ECO:0007669"/>
    <property type="project" value="TreeGrafter"/>
</dbReference>
<name>A0A3S1A330_ELYCH</name>
<comment type="catalytic activity">
    <reaction evidence="10">
        <text>Couples ATP hydrolysis with the unwinding of duplex DNA by translocating in the 3'-5' direction.</text>
        <dbReference type="EC" id="5.6.2.4"/>
    </reaction>
</comment>
<dbReference type="SUPFAM" id="SSF52540">
    <property type="entry name" value="P-loop containing nucleoside triphosphate hydrolases"/>
    <property type="match status" value="1"/>
</dbReference>
<organism evidence="18 19">
    <name type="scientific">Elysia chlorotica</name>
    <name type="common">Eastern emerald elysia</name>
    <name type="synonym">Sea slug</name>
    <dbReference type="NCBI Taxonomy" id="188477"/>
    <lineage>
        <taxon>Eukaryota</taxon>
        <taxon>Metazoa</taxon>
        <taxon>Spiralia</taxon>
        <taxon>Lophotrochozoa</taxon>
        <taxon>Mollusca</taxon>
        <taxon>Gastropoda</taxon>
        <taxon>Heterobranchia</taxon>
        <taxon>Euthyneura</taxon>
        <taxon>Panpulmonata</taxon>
        <taxon>Sacoglossa</taxon>
        <taxon>Placobranchoidea</taxon>
        <taxon>Plakobranchidae</taxon>
        <taxon>Elysia</taxon>
    </lineage>
</organism>
<evidence type="ECO:0000259" key="16">
    <source>
        <dbReference type="PROSITE" id="PS51192"/>
    </source>
</evidence>
<evidence type="ECO:0000259" key="17">
    <source>
        <dbReference type="PROSITE" id="PS51194"/>
    </source>
</evidence>
<dbReference type="InterPro" id="IPR001650">
    <property type="entry name" value="Helicase_C-like"/>
</dbReference>
<accession>A0A3S1A330</accession>
<dbReference type="Pfam" id="PF00271">
    <property type="entry name" value="Helicase_C"/>
    <property type="match status" value="1"/>
</dbReference>
<reference evidence="18 19" key="1">
    <citation type="submission" date="2019-01" db="EMBL/GenBank/DDBJ databases">
        <title>A draft genome assembly of the solar-powered sea slug Elysia chlorotica.</title>
        <authorList>
            <person name="Cai H."/>
            <person name="Li Q."/>
            <person name="Fang X."/>
            <person name="Li J."/>
            <person name="Curtis N.E."/>
            <person name="Altenburger A."/>
            <person name="Shibata T."/>
            <person name="Feng M."/>
            <person name="Maeda T."/>
            <person name="Schwartz J.A."/>
            <person name="Shigenobu S."/>
            <person name="Lundholm N."/>
            <person name="Nishiyama T."/>
            <person name="Yang H."/>
            <person name="Hasebe M."/>
            <person name="Li S."/>
            <person name="Pierce S.K."/>
            <person name="Wang J."/>
        </authorList>
    </citation>
    <scope>NUCLEOTIDE SEQUENCE [LARGE SCALE GENOMIC DNA]</scope>
    <source>
        <strain evidence="18">EC2010</strain>
        <tissue evidence="18">Whole organism of an adult</tissue>
    </source>
</reference>
<keyword evidence="13" id="KW-0863">Zinc-finger</keyword>
<evidence type="ECO:0000256" key="12">
    <source>
        <dbReference type="ARBA" id="ARBA00049360"/>
    </source>
</evidence>
<dbReference type="GO" id="GO:0005694">
    <property type="term" value="C:chromosome"/>
    <property type="evidence" value="ECO:0007669"/>
    <property type="project" value="TreeGrafter"/>
</dbReference>
<feature type="compositionally biased region" description="Polar residues" evidence="14">
    <location>
        <begin position="254"/>
        <end position="283"/>
    </location>
</feature>
<feature type="domain" description="Helicase C-terminal" evidence="17">
    <location>
        <begin position="918"/>
        <end position="1061"/>
    </location>
</feature>
<evidence type="ECO:0000256" key="3">
    <source>
        <dbReference type="ARBA" id="ARBA00022741"/>
    </source>
</evidence>
<dbReference type="GO" id="GO:0043138">
    <property type="term" value="F:3'-5' DNA helicase activity"/>
    <property type="evidence" value="ECO:0007669"/>
    <property type="project" value="UniProtKB-EC"/>
</dbReference>
<dbReference type="GO" id="GO:0005524">
    <property type="term" value="F:ATP binding"/>
    <property type="evidence" value="ECO:0007669"/>
    <property type="project" value="UniProtKB-KW"/>
</dbReference>
<keyword evidence="6" id="KW-0067">ATP-binding</keyword>
<dbReference type="GO" id="GO:0008270">
    <property type="term" value="F:zinc ion binding"/>
    <property type="evidence" value="ECO:0007669"/>
    <property type="project" value="UniProtKB-KW"/>
</dbReference>
<dbReference type="Proteomes" id="UP000271974">
    <property type="component" value="Unassembled WGS sequence"/>
</dbReference>
<dbReference type="InterPro" id="IPR011545">
    <property type="entry name" value="DEAD/DEAH_box_helicase_dom"/>
</dbReference>
<dbReference type="InterPro" id="IPR001878">
    <property type="entry name" value="Znf_CCHC"/>
</dbReference>
<dbReference type="Pfam" id="PF00270">
    <property type="entry name" value="DEAD"/>
    <property type="match status" value="1"/>
</dbReference>
<dbReference type="PROSITE" id="PS50158">
    <property type="entry name" value="ZF_CCHC"/>
    <property type="match status" value="1"/>
</dbReference>
<dbReference type="PROSITE" id="PS51194">
    <property type="entry name" value="HELICASE_CTER"/>
    <property type="match status" value="1"/>
</dbReference>
<dbReference type="PANTHER" id="PTHR13710:SF108">
    <property type="entry name" value="ATP-DEPENDENT DNA HELICASE Q4"/>
    <property type="match status" value="1"/>
</dbReference>
<evidence type="ECO:0000256" key="1">
    <source>
        <dbReference type="ARBA" id="ARBA00004123"/>
    </source>
</evidence>
<feature type="region of interest" description="Disordered" evidence="14">
    <location>
        <begin position="254"/>
        <end position="400"/>
    </location>
</feature>
<feature type="compositionally biased region" description="Low complexity" evidence="14">
    <location>
        <begin position="391"/>
        <end position="400"/>
    </location>
</feature>
<comment type="caution">
    <text evidence="18">The sequence shown here is derived from an EMBL/GenBank/DDBJ whole genome shotgun (WGS) entry which is preliminary data.</text>
</comment>
<dbReference type="SMART" id="SM00490">
    <property type="entry name" value="HELICc"/>
    <property type="match status" value="1"/>
</dbReference>
<feature type="domain" description="CCHC-type" evidence="15">
    <location>
        <begin position="457"/>
        <end position="472"/>
    </location>
</feature>
<sequence>MRQYEKLSDIRMSEKESLEDLRSSLKKWEAAFVVVHQRKPNKDDLSKAPSDIKEKYRQYHAGKKGPQPKLHEMELSKDENLAEAHNHISTSPNPPSRHLSLSNSKTNVTDVETATMKTSLTCSKASPNPIMDDSDLVIKGGIFKSAEKFLQKTPSAIQTKSYRSLNLKPRSSFLSKDLTLIKAKHIESGDIMSKEESHNVEKVPSFEKSYSSMSEITATKYTAPDCNISTANADSNHLITNSFGNFEEKHFNLQSENSPNFTEKSLRYQNSPSNQTKPHSMQTGDIFDFSNEDGASSESQSVHKAKRRSVKRNQVCIEENAKAPLEQSETSTPTGSLCSDMEEQTKPTSRKRKLKVPELKEKRVDEDPEPSEQTREKGALNESEEHKKCSAPKAAAPPKKAVVKRSAASLNENFVSLNMKKKGYRRKGAAGLTAGQLRKKQWKQKMSARSASFGSNKCFKCGGEGHWANKCKGKAASKSGFAASGGDFHPHSDANGPVEEAEFPSLRQAALMARGTSKGNSDKKLKIGAYSRSLIGSISGDEVNKARLAEWSLATTQGDQIWGLGMDEIDLDCLEASIGGQTVVKRPFVGYIVDRTQSGRLTIVCPAHTRQGGDAMTPVSTGHIILTPTQPVGNATARIRTRDLLRRKLMFYSWATAPHPDLEEEVSLGLRVFGFTEFRAGQKDSIMRILQDLEEEVSLGLRVFGFTEFRAGQKDSIMRILQGLSTLVVLSTGAGKSLCYQLPAFLYAKHCGAITLVISPLVSLMEDQITGLPAGVHGACLHSNMTQTQRDSVVSALKDGKVHFLLVSPEALVMGGNAQASFPPPGQLPPIAFACIDEAHCLSEWSHNFRPSYLRLCKVLRSRYGVTCFLGLTATATRSTGRDVAQHLGVGDDHAATVRGAAVPRNLILSVSRDESKDEGERFSACPSIIIYCSRREQTTRVATLIRTSMQTEADLAGELSDGQEEAAAATFDPAVWTAESYHAGLSAAKRKSVQKAFMSGRLRVVVATVAFGMGLDKADVRAVIHYSMAKSFEAYVQEIGRAGRDGQSAHCHVFLDPEVG</sequence>
<feature type="compositionally biased region" description="Polar residues" evidence="14">
    <location>
        <begin position="327"/>
        <end position="337"/>
    </location>
</feature>
<dbReference type="InterPro" id="IPR036875">
    <property type="entry name" value="Znf_CCHC_sf"/>
</dbReference>
<evidence type="ECO:0000313" key="19">
    <source>
        <dbReference type="Proteomes" id="UP000271974"/>
    </source>
</evidence>
<keyword evidence="13" id="KW-0479">Metal-binding</keyword>
<feature type="non-terminal residue" evidence="18">
    <location>
        <position position="1061"/>
    </location>
</feature>
<dbReference type="SUPFAM" id="SSF57756">
    <property type="entry name" value="Retrovirus zinc finger-like domains"/>
    <property type="match status" value="1"/>
</dbReference>
<comment type="subcellular location">
    <subcellularLocation>
        <location evidence="1">Nucleus</location>
    </subcellularLocation>
</comment>
<dbReference type="PROSITE" id="PS51192">
    <property type="entry name" value="HELICASE_ATP_BIND_1"/>
    <property type="match status" value="1"/>
</dbReference>
<keyword evidence="7" id="KW-0238">DNA-binding</keyword>
<dbReference type="InterPro" id="IPR014001">
    <property type="entry name" value="Helicase_ATP-bd"/>
</dbReference>
<dbReference type="SMART" id="SM00487">
    <property type="entry name" value="DEXDc"/>
    <property type="match status" value="1"/>
</dbReference>
<evidence type="ECO:0000259" key="15">
    <source>
        <dbReference type="PROSITE" id="PS50158"/>
    </source>
</evidence>
<evidence type="ECO:0000256" key="9">
    <source>
        <dbReference type="ARBA" id="ARBA00023242"/>
    </source>
</evidence>
<dbReference type="GO" id="GO:0005634">
    <property type="term" value="C:nucleus"/>
    <property type="evidence" value="ECO:0007669"/>
    <property type="project" value="UniProtKB-SubCell"/>
</dbReference>
<evidence type="ECO:0000256" key="14">
    <source>
        <dbReference type="SAM" id="MobiDB-lite"/>
    </source>
</evidence>
<dbReference type="InterPro" id="IPR027417">
    <property type="entry name" value="P-loop_NTPase"/>
</dbReference>
<dbReference type="AlphaFoldDB" id="A0A3S1A330"/>
<comment type="similarity">
    <text evidence="2">Belongs to the helicase family. RecQ subfamily.</text>
</comment>
<dbReference type="EMBL" id="RQTK01000058">
    <property type="protein sequence ID" value="RUS89375.1"/>
    <property type="molecule type" value="Genomic_DNA"/>
</dbReference>
<dbReference type="PANTHER" id="PTHR13710">
    <property type="entry name" value="DNA HELICASE RECQ FAMILY MEMBER"/>
    <property type="match status" value="1"/>
</dbReference>
<keyword evidence="9" id="KW-0539">Nucleus</keyword>
<dbReference type="SMART" id="SM00343">
    <property type="entry name" value="ZnF_C2HC"/>
    <property type="match status" value="1"/>
</dbReference>
<keyword evidence="4" id="KW-0378">Hydrolase</keyword>
<feature type="domain" description="Helicase ATP-binding" evidence="16">
    <location>
        <begin position="717"/>
        <end position="894"/>
    </location>
</feature>
<dbReference type="NCBIfam" id="TIGR00614">
    <property type="entry name" value="recQ_fam"/>
    <property type="match status" value="1"/>
</dbReference>
<dbReference type="GO" id="GO:0003677">
    <property type="term" value="F:DNA binding"/>
    <property type="evidence" value="ECO:0007669"/>
    <property type="project" value="UniProtKB-KW"/>
</dbReference>
<evidence type="ECO:0000256" key="7">
    <source>
        <dbReference type="ARBA" id="ARBA00023125"/>
    </source>
</evidence>
<feature type="compositionally biased region" description="Basic and acidic residues" evidence="14">
    <location>
        <begin position="355"/>
        <end position="365"/>
    </location>
</feature>
<dbReference type="CDD" id="cd18018">
    <property type="entry name" value="DEXHc_RecQ4-like"/>
    <property type="match status" value="1"/>
</dbReference>
<keyword evidence="19" id="KW-1185">Reference proteome</keyword>
<dbReference type="Gene3D" id="1.10.10.1460">
    <property type="match status" value="1"/>
</dbReference>
<proteinExistence type="inferred from homology"/>
<evidence type="ECO:0000256" key="5">
    <source>
        <dbReference type="ARBA" id="ARBA00022806"/>
    </source>
</evidence>
<keyword evidence="3" id="KW-0547">Nucleotide-binding</keyword>
<dbReference type="Gene3D" id="3.40.50.300">
    <property type="entry name" value="P-loop containing nucleotide triphosphate hydrolases"/>
    <property type="match status" value="2"/>
</dbReference>
<evidence type="ECO:0000256" key="2">
    <source>
        <dbReference type="ARBA" id="ARBA00005446"/>
    </source>
</evidence>
<evidence type="ECO:0000256" key="10">
    <source>
        <dbReference type="ARBA" id="ARBA00034617"/>
    </source>
</evidence>
<evidence type="ECO:0000256" key="4">
    <source>
        <dbReference type="ARBA" id="ARBA00022801"/>
    </source>
</evidence>
<dbReference type="EC" id="5.6.2.4" evidence="11"/>
<dbReference type="InterPro" id="IPR004589">
    <property type="entry name" value="DNA_helicase_ATP-dep_RecQ"/>
</dbReference>
<evidence type="ECO:0000256" key="11">
    <source>
        <dbReference type="ARBA" id="ARBA00034808"/>
    </source>
</evidence>
<comment type="catalytic activity">
    <reaction evidence="12">
        <text>ATP + H2O = ADP + phosphate + H(+)</text>
        <dbReference type="Rhea" id="RHEA:13065"/>
        <dbReference type="ChEBI" id="CHEBI:15377"/>
        <dbReference type="ChEBI" id="CHEBI:15378"/>
        <dbReference type="ChEBI" id="CHEBI:30616"/>
        <dbReference type="ChEBI" id="CHEBI:43474"/>
        <dbReference type="ChEBI" id="CHEBI:456216"/>
    </reaction>
</comment>
<keyword evidence="8" id="KW-0413">Isomerase</keyword>
<dbReference type="Pfam" id="PF00098">
    <property type="entry name" value="zf-CCHC"/>
    <property type="match status" value="1"/>
</dbReference>
<evidence type="ECO:0000256" key="13">
    <source>
        <dbReference type="PROSITE-ProRule" id="PRU00047"/>
    </source>
</evidence>
<evidence type="ECO:0000313" key="18">
    <source>
        <dbReference type="EMBL" id="RUS89375.1"/>
    </source>
</evidence>
<gene>
    <name evidence="18" type="ORF">EGW08_002895</name>
</gene>
<protein>
    <recommendedName>
        <fullName evidence="11">DNA 3'-5' helicase</fullName>
        <ecNumber evidence="11">5.6.2.4</ecNumber>
    </recommendedName>
</protein>
<keyword evidence="5" id="KW-0347">Helicase</keyword>
<dbReference type="STRING" id="188477.A0A3S1A330"/>
<feature type="compositionally biased region" description="Polar residues" evidence="14">
    <location>
        <begin position="293"/>
        <end position="302"/>
    </location>
</feature>
<dbReference type="GO" id="GO:0000724">
    <property type="term" value="P:double-strand break repair via homologous recombination"/>
    <property type="evidence" value="ECO:0007669"/>
    <property type="project" value="TreeGrafter"/>
</dbReference>